<organism evidence="1 2">
    <name type="scientific">Lichenicoccus roseus</name>
    <dbReference type="NCBI Taxonomy" id="2683649"/>
    <lineage>
        <taxon>Bacteria</taxon>
        <taxon>Pseudomonadati</taxon>
        <taxon>Pseudomonadota</taxon>
        <taxon>Alphaproteobacteria</taxon>
        <taxon>Acetobacterales</taxon>
        <taxon>Acetobacteraceae</taxon>
        <taxon>Lichenicoccus</taxon>
    </lineage>
</organism>
<evidence type="ECO:0008006" key="3">
    <source>
        <dbReference type="Google" id="ProtNLM"/>
    </source>
</evidence>
<protein>
    <recommendedName>
        <fullName evidence="3">Transposase</fullName>
    </recommendedName>
</protein>
<gene>
    <name evidence="1" type="ORF">FE263_15710</name>
</gene>
<sequence length="135" mass="15912">MTWAMDQRDYSQRQACGLVGMQSKTFCYASLRLDDTALRHRRRALTAERRRFGCRRLHILLARKGLRLNHKKPFRLYRQEKLGVPKRSSRKRVLGTRLPMVLPEAPNRRWSLDYFSDAINNGRRFQAGGGRQLQP</sequence>
<dbReference type="AlphaFoldDB" id="A0A5R9J8E4"/>
<reference evidence="1 2" key="1">
    <citation type="submission" date="2019-05" db="EMBL/GenBank/DDBJ databases">
        <authorList>
            <person name="Pankratov T."/>
            <person name="Grouzdev D."/>
        </authorList>
    </citation>
    <scope>NUCLEOTIDE SEQUENCE [LARGE SCALE GENOMIC DNA]</scope>
    <source>
        <strain evidence="1 2">KEBCLARHB70R</strain>
    </source>
</reference>
<accession>A0A5R9J8E4</accession>
<proteinExistence type="predicted"/>
<dbReference type="EMBL" id="VCDI01000005">
    <property type="protein sequence ID" value="TLU71891.1"/>
    <property type="molecule type" value="Genomic_DNA"/>
</dbReference>
<dbReference type="PANTHER" id="PTHR47515:SF1">
    <property type="entry name" value="BLR2054 PROTEIN"/>
    <property type="match status" value="1"/>
</dbReference>
<keyword evidence="2" id="KW-1185">Reference proteome</keyword>
<dbReference type="PANTHER" id="PTHR47515">
    <property type="entry name" value="LOW CALCIUM RESPONSE LOCUS PROTEIN T"/>
    <property type="match status" value="1"/>
</dbReference>
<name>A0A5R9J8E4_9PROT</name>
<evidence type="ECO:0000313" key="1">
    <source>
        <dbReference type="EMBL" id="TLU71891.1"/>
    </source>
</evidence>
<evidence type="ECO:0000313" key="2">
    <source>
        <dbReference type="Proteomes" id="UP000305654"/>
    </source>
</evidence>
<dbReference type="Proteomes" id="UP000305654">
    <property type="component" value="Unassembled WGS sequence"/>
</dbReference>
<comment type="caution">
    <text evidence="1">The sequence shown here is derived from an EMBL/GenBank/DDBJ whole genome shotgun (WGS) entry which is preliminary data.</text>
</comment>